<evidence type="ECO:0000256" key="3">
    <source>
        <dbReference type="ARBA" id="ARBA00023002"/>
    </source>
</evidence>
<protein>
    <submittedName>
        <fullName evidence="5">SDR family oxidoreductase</fullName>
    </submittedName>
</protein>
<evidence type="ECO:0000259" key="4">
    <source>
        <dbReference type="SMART" id="SM00822"/>
    </source>
</evidence>
<dbReference type="RefSeq" id="WP_327101548.1">
    <property type="nucleotide sequence ID" value="NZ_CP109149.1"/>
</dbReference>
<dbReference type="InterPro" id="IPR052178">
    <property type="entry name" value="Sec_Metab_Biosynth_SDR"/>
</dbReference>
<evidence type="ECO:0000256" key="1">
    <source>
        <dbReference type="ARBA" id="ARBA00006484"/>
    </source>
</evidence>
<dbReference type="Proteomes" id="UP001432062">
    <property type="component" value="Chromosome"/>
</dbReference>
<dbReference type="PRINTS" id="PR00081">
    <property type="entry name" value="GDHRDH"/>
</dbReference>
<reference evidence="5" key="1">
    <citation type="submission" date="2022-10" db="EMBL/GenBank/DDBJ databases">
        <title>The complete genomes of actinobacterial strains from the NBC collection.</title>
        <authorList>
            <person name="Joergensen T.S."/>
            <person name="Alvarez Arevalo M."/>
            <person name="Sterndorff E.B."/>
            <person name="Faurdal D."/>
            <person name="Vuksanovic O."/>
            <person name="Mourched A.-S."/>
            <person name="Charusanti P."/>
            <person name="Shaw S."/>
            <person name="Blin K."/>
            <person name="Weber T."/>
        </authorList>
    </citation>
    <scope>NUCLEOTIDE SEQUENCE</scope>
    <source>
        <strain evidence="5">NBC_01482</strain>
    </source>
</reference>
<keyword evidence="6" id="KW-1185">Reference proteome</keyword>
<keyword evidence="2" id="KW-0521">NADP</keyword>
<sequence length="260" mass="26963">MFPELFSVSGKTVLVTGGTRGIGYMIAEGYLRAGARVYITSRKEAACAEAATALSEFGEVHAIPCDVTNDEQCQALIDAIAAREPKLHVLVNNAGATWGAPLDEFPGAAWDRVLGANVKAPFTMTRVARLLLEKASTEQDPARVINIGSIDGLTVPGVPNFSYSASKAAIHHLTRHLAAELAPTILVNAIAPGPFPSKMTAALLSEAGDQLTAASPVGRIGEPADIAATAVFLSSRASNFIAGAVIPLDGGLTTTIGLKF</sequence>
<dbReference type="PANTHER" id="PTHR43618">
    <property type="entry name" value="7-ALPHA-HYDROXYSTEROID DEHYDROGENASE"/>
    <property type="match status" value="1"/>
</dbReference>
<proteinExistence type="inferred from homology"/>
<dbReference type="PRINTS" id="PR00080">
    <property type="entry name" value="SDRFAMILY"/>
</dbReference>
<dbReference type="PANTHER" id="PTHR43618:SF12">
    <property type="entry name" value="OXIDOREDUCTASE, SHORT-CHAIN DEHYDROGENASE_REDUCTASE FAMILY (AFU_ORTHOLOGUE AFUA_1G14540)"/>
    <property type="match status" value="1"/>
</dbReference>
<evidence type="ECO:0000256" key="2">
    <source>
        <dbReference type="ARBA" id="ARBA00022857"/>
    </source>
</evidence>
<name>A0ABZ1Z704_9NOCA</name>
<dbReference type="Pfam" id="PF13561">
    <property type="entry name" value="adh_short_C2"/>
    <property type="match status" value="1"/>
</dbReference>
<dbReference type="EMBL" id="CP109441">
    <property type="protein sequence ID" value="WUV51317.1"/>
    <property type="molecule type" value="Genomic_DNA"/>
</dbReference>
<dbReference type="InterPro" id="IPR057326">
    <property type="entry name" value="KR_dom"/>
</dbReference>
<dbReference type="InterPro" id="IPR002347">
    <property type="entry name" value="SDR_fam"/>
</dbReference>
<feature type="domain" description="Ketoreductase" evidence="4">
    <location>
        <begin position="11"/>
        <end position="193"/>
    </location>
</feature>
<dbReference type="SUPFAM" id="SSF51735">
    <property type="entry name" value="NAD(P)-binding Rossmann-fold domains"/>
    <property type="match status" value="1"/>
</dbReference>
<evidence type="ECO:0000313" key="6">
    <source>
        <dbReference type="Proteomes" id="UP001432062"/>
    </source>
</evidence>
<dbReference type="Gene3D" id="3.40.50.720">
    <property type="entry name" value="NAD(P)-binding Rossmann-like Domain"/>
    <property type="match status" value="1"/>
</dbReference>
<keyword evidence="3" id="KW-0560">Oxidoreductase</keyword>
<comment type="similarity">
    <text evidence="1">Belongs to the short-chain dehydrogenases/reductases (SDR) family.</text>
</comment>
<organism evidence="5 6">
    <name type="scientific">Nocardia vinacea</name>
    <dbReference type="NCBI Taxonomy" id="96468"/>
    <lineage>
        <taxon>Bacteria</taxon>
        <taxon>Bacillati</taxon>
        <taxon>Actinomycetota</taxon>
        <taxon>Actinomycetes</taxon>
        <taxon>Mycobacteriales</taxon>
        <taxon>Nocardiaceae</taxon>
        <taxon>Nocardia</taxon>
    </lineage>
</organism>
<dbReference type="PROSITE" id="PS00061">
    <property type="entry name" value="ADH_SHORT"/>
    <property type="match status" value="1"/>
</dbReference>
<dbReference type="InterPro" id="IPR036291">
    <property type="entry name" value="NAD(P)-bd_dom_sf"/>
</dbReference>
<dbReference type="SMART" id="SM00822">
    <property type="entry name" value="PKS_KR"/>
    <property type="match status" value="1"/>
</dbReference>
<gene>
    <name evidence="5" type="ORF">OG563_34070</name>
</gene>
<evidence type="ECO:0000313" key="5">
    <source>
        <dbReference type="EMBL" id="WUV51317.1"/>
    </source>
</evidence>
<accession>A0ABZ1Z704</accession>
<dbReference type="InterPro" id="IPR020904">
    <property type="entry name" value="Sc_DH/Rdtase_CS"/>
</dbReference>